<feature type="compositionally biased region" description="Low complexity" evidence="1">
    <location>
        <begin position="632"/>
        <end position="667"/>
    </location>
</feature>
<feature type="region of interest" description="Disordered" evidence="1">
    <location>
        <begin position="524"/>
        <end position="544"/>
    </location>
</feature>
<organism evidence="2 3">
    <name type="scientific">Prorocentrum cordatum</name>
    <dbReference type="NCBI Taxonomy" id="2364126"/>
    <lineage>
        <taxon>Eukaryota</taxon>
        <taxon>Sar</taxon>
        <taxon>Alveolata</taxon>
        <taxon>Dinophyceae</taxon>
        <taxon>Prorocentrales</taxon>
        <taxon>Prorocentraceae</taxon>
        <taxon>Prorocentrum</taxon>
    </lineage>
</organism>
<feature type="region of interest" description="Disordered" evidence="1">
    <location>
        <begin position="354"/>
        <end position="413"/>
    </location>
</feature>
<feature type="region of interest" description="Disordered" evidence="1">
    <location>
        <begin position="575"/>
        <end position="667"/>
    </location>
</feature>
<feature type="compositionally biased region" description="Basic and acidic residues" evidence="1">
    <location>
        <begin position="377"/>
        <end position="386"/>
    </location>
</feature>
<evidence type="ECO:0000313" key="3">
    <source>
        <dbReference type="Proteomes" id="UP001189429"/>
    </source>
</evidence>
<evidence type="ECO:0000313" key="2">
    <source>
        <dbReference type="EMBL" id="CAK0904715.1"/>
    </source>
</evidence>
<gene>
    <name evidence="2" type="ORF">PCOR1329_LOCUS80664</name>
</gene>
<dbReference type="Proteomes" id="UP001189429">
    <property type="component" value="Unassembled WGS sequence"/>
</dbReference>
<dbReference type="EMBL" id="CAUYUJ010021449">
    <property type="protein sequence ID" value="CAK0904715.1"/>
    <property type="molecule type" value="Genomic_DNA"/>
</dbReference>
<feature type="compositionally biased region" description="Low complexity" evidence="1">
    <location>
        <begin position="584"/>
        <end position="620"/>
    </location>
</feature>
<feature type="compositionally biased region" description="Low complexity" evidence="1">
    <location>
        <begin position="389"/>
        <end position="413"/>
    </location>
</feature>
<accession>A0ABN9XX52</accession>
<feature type="compositionally biased region" description="Gly residues" evidence="1">
    <location>
        <begin position="364"/>
        <end position="375"/>
    </location>
</feature>
<reference evidence="2" key="1">
    <citation type="submission" date="2023-10" db="EMBL/GenBank/DDBJ databases">
        <authorList>
            <person name="Chen Y."/>
            <person name="Shah S."/>
            <person name="Dougan E. K."/>
            <person name="Thang M."/>
            <person name="Chan C."/>
        </authorList>
    </citation>
    <scope>NUCLEOTIDE SEQUENCE [LARGE SCALE GENOMIC DNA]</scope>
</reference>
<feature type="compositionally biased region" description="Gly residues" evidence="1">
    <location>
        <begin position="621"/>
        <end position="631"/>
    </location>
</feature>
<proteinExistence type="predicted"/>
<name>A0ABN9XX52_9DINO</name>
<protein>
    <submittedName>
        <fullName evidence="2">Uncharacterized protein</fullName>
    </submittedName>
</protein>
<sequence length="667" mass="69607">MLTSFTEATFFLRCAGDWDQVAPSESHDLSGRVYYGTLINLDEAYRFLKMVGLIPAQNTKGGQRANGGDAGGMPADAASEFNKLMQTGSLGADAVATSCRLLFASGRPVEPHSPPPVQLEAPQGFKRWQWPKLLECMVSPLGLPSEATNHALARGAFRLAPAHETQAGPPSGSVPAQEDHVAFEPGPRGYSLRLVDGTITRLRFRNRGGVFEPELRATNRDIPVTQGVDVKSMANRVLEHFKVSHTVVPWSEEARLTFKGFQMVFDAQCALMRDQGNETRAALLGSSPWMLGMISVALLILEIAVGEAPMGGEAKVMEHHVVRAWDILEVSGAAGAVRVGAVGDEWGQWALTQAQPRRALPGSDVGGGSAGGGVDGEGDREFERLGDQASHGGASAAEEEGPPLASVANDGAGDAARAPAAAAAAEGGGADADAHFLMPGDPEDGASVQMQEHGDVFLTDREIMKRTILRGEPIVFCSDVRGSIRKTLPSQEPGVRGRTVALRQHHWKAVTQAGLSQYHIGTYDDGSSAEDQPGAPRIHLKLPPTDRRDLHLPFHNRLMKLCGVSLQAYTSAIGAKETRKRRAPPASASAPRAARQRGAAVPGGQAGAPRGPGATAAAGGVARGIAGGAGGADAAATASGAAPTPAGAAGRGAAPARARPSRAPGEW</sequence>
<keyword evidence="3" id="KW-1185">Reference proteome</keyword>
<comment type="caution">
    <text evidence="2">The sequence shown here is derived from an EMBL/GenBank/DDBJ whole genome shotgun (WGS) entry which is preliminary data.</text>
</comment>
<evidence type="ECO:0000256" key="1">
    <source>
        <dbReference type="SAM" id="MobiDB-lite"/>
    </source>
</evidence>